<gene>
    <name evidence="7" type="ORF">EBT44_06490</name>
</gene>
<feature type="domain" description="Thioredoxin" evidence="6">
    <location>
        <begin position="41"/>
        <end position="177"/>
    </location>
</feature>
<reference evidence="7" key="1">
    <citation type="submission" date="2018-10" db="EMBL/GenBank/DDBJ databases">
        <title>Iterative Subtractive Binning of Freshwater Chronoseries Metagenomes Recovers Nearly Complete Genomes from over Four Hundred Novel Species.</title>
        <authorList>
            <person name="Rodriguez-R L.M."/>
            <person name="Tsementzi D."/>
            <person name="Luo C."/>
            <person name="Konstantinidis K.T."/>
        </authorList>
    </citation>
    <scope>NUCLEOTIDE SEQUENCE</scope>
    <source>
        <strain evidence="7">WB5_2A_028</strain>
    </source>
</reference>
<dbReference type="InterPro" id="IPR050553">
    <property type="entry name" value="Thioredoxin_ResA/DsbE_sf"/>
</dbReference>
<dbReference type="GO" id="GO:0016209">
    <property type="term" value="F:antioxidant activity"/>
    <property type="evidence" value="ECO:0007669"/>
    <property type="project" value="InterPro"/>
</dbReference>
<dbReference type="Gene3D" id="3.40.30.10">
    <property type="entry name" value="Glutaredoxin"/>
    <property type="match status" value="1"/>
</dbReference>
<dbReference type="InterPro" id="IPR036249">
    <property type="entry name" value="Thioredoxin-like_sf"/>
</dbReference>
<dbReference type="PANTHER" id="PTHR42852:SF6">
    <property type="entry name" value="THIOL:DISULFIDE INTERCHANGE PROTEIN DSBE"/>
    <property type="match status" value="1"/>
</dbReference>
<evidence type="ECO:0000313" key="7">
    <source>
        <dbReference type="EMBL" id="NBR94452.1"/>
    </source>
</evidence>
<dbReference type="Pfam" id="PF00578">
    <property type="entry name" value="AhpC-TSA"/>
    <property type="match status" value="1"/>
</dbReference>
<feature type="signal peptide" evidence="5">
    <location>
        <begin position="1"/>
        <end position="23"/>
    </location>
</feature>
<dbReference type="Proteomes" id="UP000740727">
    <property type="component" value="Unassembled WGS sequence"/>
</dbReference>
<dbReference type="PROSITE" id="PS51352">
    <property type="entry name" value="THIOREDOXIN_2"/>
    <property type="match status" value="1"/>
</dbReference>
<dbReference type="AlphaFoldDB" id="A0A965LLV8"/>
<dbReference type="GO" id="GO:0016491">
    <property type="term" value="F:oxidoreductase activity"/>
    <property type="evidence" value="ECO:0007669"/>
    <property type="project" value="InterPro"/>
</dbReference>
<organism evidence="7 8">
    <name type="scientific">Candidatus Fonsibacter lacus</name>
    <dbReference type="NCBI Taxonomy" id="2576439"/>
    <lineage>
        <taxon>Bacteria</taxon>
        <taxon>Pseudomonadati</taxon>
        <taxon>Pseudomonadota</taxon>
        <taxon>Alphaproteobacteria</taxon>
        <taxon>Candidatus Pelagibacterales</taxon>
        <taxon>Candidatus Pelagibacterales incertae sedis</taxon>
        <taxon>Candidatus Fonsibacter</taxon>
    </lineage>
</organism>
<dbReference type="SUPFAM" id="SSF52833">
    <property type="entry name" value="Thioredoxin-like"/>
    <property type="match status" value="1"/>
</dbReference>
<evidence type="ECO:0000256" key="5">
    <source>
        <dbReference type="SAM" id="SignalP"/>
    </source>
</evidence>
<dbReference type="InterPro" id="IPR013766">
    <property type="entry name" value="Thioredoxin_domain"/>
</dbReference>
<dbReference type="EMBL" id="RFXN01000147">
    <property type="protein sequence ID" value="NBR94452.1"/>
    <property type="molecule type" value="Genomic_DNA"/>
</dbReference>
<keyword evidence="5" id="KW-0732">Signal</keyword>
<dbReference type="PROSITE" id="PS51257">
    <property type="entry name" value="PROKAR_LIPOPROTEIN"/>
    <property type="match status" value="1"/>
</dbReference>
<dbReference type="PANTHER" id="PTHR42852">
    <property type="entry name" value="THIOL:DISULFIDE INTERCHANGE PROTEIN DSBE"/>
    <property type="match status" value="1"/>
</dbReference>
<dbReference type="InterPro" id="IPR000866">
    <property type="entry name" value="AhpC/TSA"/>
</dbReference>
<dbReference type="GO" id="GO:0017004">
    <property type="term" value="P:cytochrome complex assembly"/>
    <property type="evidence" value="ECO:0007669"/>
    <property type="project" value="UniProtKB-KW"/>
</dbReference>
<accession>A0A965LLV8</accession>
<evidence type="ECO:0000256" key="1">
    <source>
        <dbReference type="ARBA" id="ARBA00004196"/>
    </source>
</evidence>
<dbReference type="GO" id="GO:0030313">
    <property type="term" value="C:cell envelope"/>
    <property type="evidence" value="ECO:0007669"/>
    <property type="project" value="UniProtKB-SubCell"/>
</dbReference>
<evidence type="ECO:0000256" key="4">
    <source>
        <dbReference type="ARBA" id="ARBA00023284"/>
    </source>
</evidence>
<sequence length="184" mass="19734">MRKLLILLLVPLLMACSSNGVTSGDEQAFISGNGVATYISPDKRKEAPNISGPTLSGGSFRSEPGKLLVVNVWASWCSPCRAEAGALQELSLAYSEVQFLGILTRDTKVAAQSFVDRFGITYPSLTDDTILLQLHGQLIPNAIPTTLIIDSKSRVAARISGELTYSSLSALIDRVLRDTSYTLG</sequence>
<keyword evidence="3" id="KW-1015">Disulfide bond</keyword>
<evidence type="ECO:0000256" key="2">
    <source>
        <dbReference type="ARBA" id="ARBA00022748"/>
    </source>
</evidence>
<comment type="subcellular location">
    <subcellularLocation>
        <location evidence="1">Cell envelope</location>
    </subcellularLocation>
</comment>
<comment type="caution">
    <text evidence="7">The sequence shown here is derived from an EMBL/GenBank/DDBJ whole genome shotgun (WGS) entry which is preliminary data.</text>
</comment>
<evidence type="ECO:0000259" key="6">
    <source>
        <dbReference type="PROSITE" id="PS51352"/>
    </source>
</evidence>
<name>A0A965LLV8_9PROT</name>
<evidence type="ECO:0000313" key="8">
    <source>
        <dbReference type="Proteomes" id="UP000740727"/>
    </source>
</evidence>
<proteinExistence type="predicted"/>
<feature type="chain" id="PRO_5038041600" evidence="5">
    <location>
        <begin position="24"/>
        <end position="184"/>
    </location>
</feature>
<protein>
    <submittedName>
        <fullName evidence="7">TlpA family protein disulfide reductase</fullName>
    </submittedName>
</protein>
<dbReference type="CDD" id="cd02966">
    <property type="entry name" value="TlpA_like_family"/>
    <property type="match status" value="1"/>
</dbReference>
<evidence type="ECO:0000256" key="3">
    <source>
        <dbReference type="ARBA" id="ARBA00023157"/>
    </source>
</evidence>
<keyword evidence="2" id="KW-0201">Cytochrome c-type biogenesis</keyword>
<keyword evidence="4" id="KW-0676">Redox-active center</keyword>